<dbReference type="PROSITE" id="PS50109">
    <property type="entry name" value="HIS_KIN"/>
    <property type="match status" value="1"/>
</dbReference>
<evidence type="ECO:0000256" key="8">
    <source>
        <dbReference type="ARBA" id="ARBA00023012"/>
    </source>
</evidence>
<dbReference type="Pfam" id="PF00512">
    <property type="entry name" value="HisKA"/>
    <property type="match status" value="1"/>
</dbReference>
<dbReference type="InterPro" id="IPR001789">
    <property type="entry name" value="Sig_transdc_resp-reg_receiver"/>
</dbReference>
<dbReference type="GO" id="GO:0006355">
    <property type="term" value="P:regulation of DNA-templated transcription"/>
    <property type="evidence" value="ECO:0007669"/>
    <property type="project" value="InterPro"/>
</dbReference>
<dbReference type="InterPro" id="IPR035965">
    <property type="entry name" value="PAS-like_dom_sf"/>
</dbReference>
<dbReference type="NCBIfam" id="TIGR00229">
    <property type="entry name" value="sensory_box"/>
    <property type="match status" value="2"/>
</dbReference>
<dbReference type="SUPFAM" id="SSF55785">
    <property type="entry name" value="PYP-like sensor domain (PAS domain)"/>
    <property type="match status" value="2"/>
</dbReference>
<dbReference type="InterPro" id="IPR011006">
    <property type="entry name" value="CheY-like_superfamily"/>
</dbReference>
<dbReference type="SMART" id="SM00091">
    <property type="entry name" value="PAS"/>
    <property type="match status" value="2"/>
</dbReference>
<dbReference type="Gene3D" id="1.10.287.130">
    <property type="match status" value="1"/>
</dbReference>
<evidence type="ECO:0000313" key="18">
    <source>
        <dbReference type="Proteomes" id="UP001163687"/>
    </source>
</evidence>
<dbReference type="KEGG" id="cmic:caldi_24490"/>
<dbReference type="Pfam" id="PF00072">
    <property type="entry name" value="Response_reg"/>
    <property type="match status" value="2"/>
</dbReference>
<evidence type="ECO:0000256" key="9">
    <source>
        <dbReference type="ARBA" id="ARBA00023136"/>
    </source>
</evidence>
<dbReference type="InterPro" id="IPR036097">
    <property type="entry name" value="HisK_dim/P_sf"/>
</dbReference>
<evidence type="ECO:0000259" key="16">
    <source>
        <dbReference type="PROSITE" id="PS50113"/>
    </source>
</evidence>
<evidence type="ECO:0000256" key="6">
    <source>
        <dbReference type="ARBA" id="ARBA00022679"/>
    </source>
</evidence>
<comment type="catalytic activity">
    <reaction evidence="1">
        <text>ATP + protein L-histidine = ADP + protein N-phospho-L-histidine.</text>
        <dbReference type="EC" id="2.7.13.3"/>
    </reaction>
</comment>
<feature type="modified residue" description="4-aspartylphosphate" evidence="11">
    <location>
        <position position="561"/>
    </location>
</feature>
<evidence type="ECO:0000256" key="7">
    <source>
        <dbReference type="ARBA" id="ARBA00022777"/>
    </source>
</evidence>
<gene>
    <name evidence="17" type="ORF">caldi_24490</name>
</gene>
<evidence type="ECO:0000256" key="10">
    <source>
        <dbReference type="ARBA" id="ARBA00024867"/>
    </source>
</evidence>
<dbReference type="FunFam" id="3.30.565.10:FF:000006">
    <property type="entry name" value="Sensor histidine kinase WalK"/>
    <property type="match status" value="1"/>
</dbReference>
<keyword evidence="6" id="KW-0808">Transferase</keyword>
<feature type="domain" description="Response regulatory" evidence="14">
    <location>
        <begin position="512"/>
        <end position="627"/>
    </location>
</feature>
<dbReference type="SMART" id="SM00086">
    <property type="entry name" value="PAC"/>
    <property type="match status" value="1"/>
</dbReference>
<evidence type="ECO:0000259" key="13">
    <source>
        <dbReference type="PROSITE" id="PS50109"/>
    </source>
</evidence>
<dbReference type="CDD" id="cd00130">
    <property type="entry name" value="PAS"/>
    <property type="match status" value="1"/>
</dbReference>
<dbReference type="SUPFAM" id="SSF47384">
    <property type="entry name" value="Homodimeric domain of signal transducing histidine kinase"/>
    <property type="match status" value="1"/>
</dbReference>
<dbReference type="InterPro" id="IPR003594">
    <property type="entry name" value="HATPase_dom"/>
</dbReference>
<dbReference type="EMBL" id="AP025628">
    <property type="protein sequence ID" value="BDG61359.1"/>
    <property type="molecule type" value="Genomic_DNA"/>
</dbReference>
<evidence type="ECO:0000256" key="11">
    <source>
        <dbReference type="PROSITE-ProRule" id="PRU00169"/>
    </source>
</evidence>
<dbReference type="InterPro" id="IPR036890">
    <property type="entry name" value="HATPase_C_sf"/>
</dbReference>
<evidence type="ECO:0000259" key="14">
    <source>
        <dbReference type="PROSITE" id="PS50110"/>
    </source>
</evidence>
<dbReference type="GO" id="GO:0009927">
    <property type="term" value="F:histidine phosphotransfer kinase activity"/>
    <property type="evidence" value="ECO:0007669"/>
    <property type="project" value="TreeGrafter"/>
</dbReference>
<sequence length="769" mass="84221">MDYAQVLAAVYRDSLDGIVITDAATVIRDCNAAYAELTGFSREELIGRRVNVVRSGLTPPETFREMWQALNTQGRWVGELINRRKDGSLWISFLSITRVLDEKGNVSAYVGISRDLTERRQLEERLREQSTRLDALLESIVAGTLMFDVYGRCVVANRRISEILGVGREALLGQPRSRIEERLRGLFADPDVLRPATPAGERTIATREARPRYFVEFWAPVRTASGAELGQLFTYRDVTREVEVDRMKSEFIATVSHELRTPMTSIKGALGLLLGGAAGPVPEAQRELLTIARNNTDRLIRLINDILDLSKIDAGRMELRPRPLSVEKVVTATLQELEGFRQQRQIEVRTDLPPGLPPIQADPDRIEQVLVNLVGNALKFTDPGGRVEVRAREEGDHVRIEVADTGPGIPPERQPHIFERFSPTDGATRARGTGLGLAIAKALVEQHGGRIGFETEVGRGTTFFFTIPRAGAPATPTAVSPPPEAPAASPAPGAAPGEAEAASPAYRPRRPTVVVCDDDPDIVRFLSLALEQAGFRTLPTTRGSEVLQLCKRERVDCVTLDLLMPEMHGLEVARRLKEDPETRNIPIVVVSAYADQHQAELACLGVAGVVTKPVEPARLLAQVAATLGTRALHDGPPDILAVDDDPEMRRVVELILTGAGYRVRTAADGREALAAIAERLPDVLVLDLLMPNLDGFRLVRILQSDPRTARIPLLVLTAVDLTRGERSLLELGPTHHLLKGPRLQEEVVKRVVDLLGHRAAPDPPSPAAG</sequence>
<feature type="domain" description="PAS" evidence="15">
    <location>
        <begin position="3"/>
        <end position="48"/>
    </location>
</feature>
<dbReference type="CDD" id="cd00082">
    <property type="entry name" value="HisKA"/>
    <property type="match status" value="1"/>
</dbReference>
<dbReference type="PRINTS" id="PR00344">
    <property type="entry name" value="BCTRLSENSOR"/>
</dbReference>
<dbReference type="CDD" id="cd16922">
    <property type="entry name" value="HATPase_EvgS-ArcB-TorS-like"/>
    <property type="match status" value="1"/>
</dbReference>
<dbReference type="SMART" id="SM00448">
    <property type="entry name" value="REC"/>
    <property type="match status" value="2"/>
</dbReference>
<keyword evidence="9" id="KW-0472">Membrane</keyword>
<dbReference type="Pfam" id="PF13426">
    <property type="entry name" value="PAS_9"/>
    <property type="match status" value="1"/>
</dbReference>
<evidence type="ECO:0000256" key="3">
    <source>
        <dbReference type="ARBA" id="ARBA00012438"/>
    </source>
</evidence>
<proteinExistence type="predicted"/>
<dbReference type="InterPro" id="IPR013767">
    <property type="entry name" value="PAS_fold"/>
</dbReference>
<evidence type="ECO:0000256" key="5">
    <source>
        <dbReference type="ARBA" id="ARBA00022553"/>
    </source>
</evidence>
<dbReference type="AlphaFoldDB" id="A0AA35CMT2"/>
<comment type="function">
    <text evidence="10">May play the central regulatory role in sporulation. It may be an element of the effector pathway responsible for the activation of sporulation genes in response to nutritional stress. Spo0A may act in concert with spo0H (a sigma factor) to control the expression of some genes that are critical to the sporulation process.</text>
</comment>
<dbReference type="Proteomes" id="UP001163687">
    <property type="component" value="Chromosome"/>
</dbReference>
<name>A0AA35CMT2_9FIRM</name>
<evidence type="ECO:0000256" key="12">
    <source>
        <dbReference type="SAM" id="MobiDB-lite"/>
    </source>
</evidence>
<keyword evidence="18" id="KW-1185">Reference proteome</keyword>
<evidence type="ECO:0000256" key="4">
    <source>
        <dbReference type="ARBA" id="ARBA00018672"/>
    </source>
</evidence>
<feature type="domain" description="Response regulatory" evidence="14">
    <location>
        <begin position="638"/>
        <end position="754"/>
    </location>
</feature>
<dbReference type="Pfam" id="PF02518">
    <property type="entry name" value="HATPase_c"/>
    <property type="match status" value="1"/>
</dbReference>
<dbReference type="InterPro" id="IPR004358">
    <property type="entry name" value="Sig_transdc_His_kin-like_C"/>
</dbReference>
<keyword evidence="8" id="KW-0902">Two-component regulatory system</keyword>
<dbReference type="PROSITE" id="PS50112">
    <property type="entry name" value="PAS"/>
    <property type="match status" value="2"/>
</dbReference>
<dbReference type="Gene3D" id="3.30.450.20">
    <property type="entry name" value="PAS domain"/>
    <property type="match status" value="2"/>
</dbReference>
<dbReference type="FunFam" id="1.10.287.130:FF:000001">
    <property type="entry name" value="Two-component sensor histidine kinase"/>
    <property type="match status" value="1"/>
</dbReference>
<feature type="domain" description="PAC" evidence="16">
    <location>
        <begin position="76"/>
        <end position="128"/>
    </location>
</feature>
<evidence type="ECO:0000313" key="17">
    <source>
        <dbReference type="EMBL" id="BDG61359.1"/>
    </source>
</evidence>
<dbReference type="PROSITE" id="PS50113">
    <property type="entry name" value="PAC"/>
    <property type="match status" value="1"/>
</dbReference>
<protein>
    <recommendedName>
        <fullName evidence="4">Stage 0 sporulation protein A homolog</fullName>
        <ecNumber evidence="3">2.7.13.3</ecNumber>
    </recommendedName>
</protein>
<dbReference type="GO" id="GO:0000155">
    <property type="term" value="F:phosphorelay sensor kinase activity"/>
    <property type="evidence" value="ECO:0007669"/>
    <property type="project" value="InterPro"/>
</dbReference>
<accession>A0AA35CMT2</accession>
<feature type="modified residue" description="4-aspartylphosphate" evidence="11">
    <location>
        <position position="687"/>
    </location>
</feature>
<dbReference type="InterPro" id="IPR001610">
    <property type="entry name" value="PAC"/>
</dbReference>
<dbReference type="SMART" id="SM00387">
    <property type="entry name" value="HATPase_c"/>
    <property type="match status" value="1"/>
</dbReference>
<dbReference type="Pfam" id="PF00989">
    <property type="entry name" value="PAS"/>
    <property type="match status" value="1"/>
</dbReference>
<feature type="domain" description="Histidine kinase" evidence="13">
    <location>
        <begin position="254"/>
        <end position="471"/>
    </location>
</feature>
<feature type="compositionally biased region" description="Low complexity" evidence="12">
    <location>
        <begin position="486"/>
        <end position="505"/>
    </location>
</feature>
<dbReference type="RefSeq" id="WP_264842013.1">
    <property type="nucleotide sequence ID" value="NZ_AP025628.1"/>
</dbReference>
<dbReference type="InterPro" id="IPR005467">
    <property type="entry name" value="His_kinase_dom"/>
</dbReference>
<keyword evidence="5 11" id="KW-0597">Phosphoprotein</keyword>
<dbReference type="InterPro" id="IPR000014">
    <property type="entry name" value="PAS"/>
</dbReference>
<feature type="region of interest" description="Disordered" evidence="12">
    <location>
        <begin position="474"/>
        <end position="505"/>
    </location>
</feature>
<evidence type="ECO:0000256" key="2">
    <source>
        <dbReference type="ARBA" id="ARBA00004370"/>
    </source>
</evidence>
<evidence type="ECO:0000256" key="1">
    <source>
        <dbReference type="ARBA" id="ARBA00000085"/>
    </source>
</evidence>
<dbReference type="SUPFAM" id="SSF55874">
    <property type="entry name" value="ATPase domain of HSP90 chaperone/DNA topoisomerase II/histidine kinase"/>
    <property type="match status" value="1"/>
</dbReference>
<dbReference type="Gene3D" id="3.40.50.2300">
    <property type="match status" value="2"/>
</dbReference>
<feature type="domain" description="PAS" evidence="15">
    <location>
        <begin position="129"/>
        <end position="174"/>
    </location>
</feature>
<dbReference type="PANTHER" id="PTHR43047:SF72">
    <property type="entry name" value="OSMOSENSING HISTIDINE PROTEIN KINASE SLN1"/>
    <property type="match status" value="1"/>
</dbReference>
<dbReference type="InterPro" id="IPR003661">
    <property type="entry name" value="HisK_dim/P_dom"/>
</dbReference>
<dbReference type="InterPro" id="IPR000700">
    <property type="entry name" value="PAS-assoc_C"/>
</dbReference>
<reference evidence="17" key="1">
    <citation type="submission" date="2022-03" db="EMBL/GenBank/DDBJ databases">
        <title>Complete genome sequence of Caldinitratiruptor microaerophilus.</title>
        <authorList>
            <person name="Mukaiyama R."/>
            <person name="Nishiyama T."/>
            <person name="Ueda K."/>
        </authorList>
    </citation>
    <scope>NUCLEOTIDE SEQUENCE</scope>
    <source>
        <strain evidence="17">JCM 16183</strain>
    </source>
</reference>
<keyword evidence="7" id="KW-0418">Kinase</keyword>
<dbReference type="EC" id="2.7.13.3" evidence="3"/>
<comment type="subcellular location">
    <subcellularLocation>
        <location evidence="2">Membrane</location>
    </subcellularLocation>
</comment>
<dbReference type="SMART" id="SM00388">
    <property type="entry name" value="HisKA"/>
    <property type="match status" value="1"/>
</dbReference>
<dbReference type="PROSITE" id="PS50110">
    <property type="entry name" value="RESPONSE_REGULATORY"/>
    <property type="match status" value="2"/>
</dbReference>
<dbReference type="SUPFAM" id="SSF52172">
    <property type="entry name" value="CheY-like"/>
    <property type="match status" value="2"/>
</dbReference>
<dbReference type="PANTHER" id="PTHR43047">
    <property type="entry name" value="TWO-COMPONENT HISTIDINE PROTEIN KINASE"/>
    <property type="match status" value="1"/>
</dbReference>
<organism evidence="17 18">
    <name type="scientific">Caldinitratiruptor microaerophilus</name>
    <dbReference type="NCBI Taxonomy" id="671077"/>
    <lineage>
        <taxon>Bacteria</taxon>
        <taxon>Bacillati</taxon>
        <taxon>Bacillota</taxon>
        <taxon>Clostridia</taxon>
        <taxon>Eubacteriales</taxon>
        <taxon>Symbiobacteriaceae</taxon>
        <taxon>Caldinitratiruptor</taxon>
    </lineage>
</organism>
<evidence type="ECO:0000259" key="15">
    <source>
        <dbReference type="PROSITE" id="PS50112"/>
    </source>
</evidence>
<dbReference type="GO" id="GO:0005886">
    <property type="term" value="C:plasma membrane"/>
    <property type="evidence" value="ECO:0007669"/>
    <property type="project" value="TreeGrafter"/>
</dbReference>
<dbReference type="Gene3D" id="3.30.565.10">
    <property type="entry name" value="Histidine kinase-like ATPase, C-terminal domain"/>
    <property type="match status" value="1"/>
</dbReference>